<protein>
    <submittedName>
        <fullName evidence="4">Glycosyltransferase family 2 protein</fullName>
    </submittedName>
</protein>
<dbReference type="EMBL" id="WJNE01000014">
    <property type="protein sequence ID" value="MRG69302.1"/>
    <property type="molecule type" value="Genomic_DNA"/>
</dbReference>
<dbReference type="GO" id="GO:0005737">
    <property type="term" value="C:cytoplasm"/>
    <property type="evidence" value="ECO:0007669"/>
    <property type="project" value="TreeGrafter"/>
</dbReference>
<evidence type="ECO:0000256" key="3">
    <source>
        <dbReference type="ARBA" id="ARBA00022989"/>
    </source>
</evidence>
<keyword evidence="3" id="KW-0472">Membrane</keyword>
<keyword evidence="2" id="KW-0812">Transmembrane</keyword>
<evidence type="ECO:0000256" key="2">
    <source>
        <dbReference type="ARBA" id="ARBA00022692"/>
    </source>
</evidence>
<gene>
    <name evidence="4" type="ORF">GIX83_05545</name>
</gene>
<evidence type="ECO:0000313" key="5">
    <source>
        <dbReference type="Proteomes" id="UP000430985"/>
    </source>
</evidence>
<comment type="subcellular location">
    <subcellularLocation>
        <location evidence="1">Membrane</location>
        <topology evidence="1">Single-pass membrane protein</topology>
    </subcellularLocation>
</comment>
<dbReference type="RefSeq" id="WP_153702291.1">
    <property type="nucleotide sequence ID" value="NZ_WJNE01000014.1"/>
</dbReference>
<reference evidence="4 5" key="1">
    <citation type="submission" date="2019-11" db="EMBL/GenBank/DDBJ databases">
        <title>Draft genome sequence of 12 host-associated Lactobacillus reuteri rodent strains.</title>
        <authorList>
            <person name="Zhang S."/>
            <person name="Ozcam M."/>
            <person name="Van Pijkeren J.P."/>
        </authorList>
    </citation>
    <scope>NUCLEOTIDE SEQUENCE [LARGE SCALE GENOMIC DNA]</scope>
    <source>
        <strain evidence="4 5">Rat19</strain>
    </source>
</reference>
<dbReference type="GO" id="GO:0016020">
    <property type="term" value="C:membrane"/>
    <property type="evidence" value="ECO:0007669"/>
    <property type="project" value="UniProtKB-SubCell"/>
</dbReference>
<organism evidence="4 5">
    <name type="scientific">Limosilactobacillus reuteri</name>
    <name type="common">Lactobacillus reuteri</name>
    <dbReference type="NCBI Taxonomy" id="1598"/>
    <lineage>
        <taxon>Bacteria</taxon>
        <taxon>Bacillati</taxon>
        <taxon>Bacillota</taxon>
        <taxon>Bacilli</taxon>
        <taxon>Lactobacillales</taxon>
        <taxon>Lactobacillaceae</taxon>
        <taxon>Limosilactobacillus</taxon>
    </lineage>
</organism>
<dbReference type="PANTHER" id="PTHR21461:SF69">
    <property type="entry name" value="GLYCOSYLTRANSFERASE FAMILY 92 PROTEIN"/>
    <property type="match status" value="1"/>
</dbReference>
<dbReference type="GO" id="GO:0016757">
    <property type="term" value="F:glycosyltransferase activity"/>
    <property type="evidence" value="ECO:0007669"/>
    <property type="project" value="TreeGrafter"/>
</dbReference>
<dbReference type="InterPro" id="IPR029044">
    <property type="entry name" value="Nucleotide-diphossugar_trans"/>
</dbReference>
<sequence length="326" mass="38163">MVNLNSLKACTKTLNASLKFHRRVGNIKLRKIFDLLLIPIGFVKLKKREKALKASKYDNNRQLFIAAIVKDEELYIKEWVQYHLIIGFDKIIIYDNSNNNKTYNSLKKFIENGTVTYQKMSGPVHQMDAYNDALNKVKKKDCYLMFLDADEFIFLKNKDADLKKIVNVIFNKGDYIGGLVINWEVFGSSHYINKPNGLVTQSYIYRSKYNFSKNNHVKTICDPQKVAGVLNPHYPEYLNGYNAVNLELKNVYGAFNKPNKEASIRINHYFTKSKAEFIKKRSRGMADSNFHRGVSDFEIHDRNEIYDDSMKRYKKELERLLQNEYN</sequence>
<dbReference type="Pfam" id="PF13704">
    <property type="entry name" value="Glyco_tranf_2_4"/>
    <property type="match status" value="1"/>
</dbReference>
<dbReference type="Proteomes" id="UP000430985">
    <property type="component" value="Unassembled WGS sequence"/>
</dbReference>
<accession>A0A6A8D3P1</accession>
<name>A0A6A8D3P1_LIMRT</name>
<comment type="caution">
    <text evidence="4">The sequence shown here is derived from an EMBL/GenBank/DDBJ whole genome shotgun (WGS) entry which is preliminary data.</text>
</comment>
<keyword evidence="3" id="KW-1133">Transmembrane helix</keyword>
<proteinExistence type="predicted"/>
<evidence type="ECO:0000313" key="4">
    <source>
        <dbReference type="EMBL" id="MRG69302.1"/>
    </source>
</evidence>
<dbReference type="SUPFAM" id="SSF53448">
    <property type="entry name" value="Nucleotide-diphospho-sugar transferases"/>
    <property type="match status" value="1"/>
</dbReference>
<dbReference type="AlphaFoldDB" id="A0A6A8D3P1"/>
<keyword evidence="4" id="KW-0808">Transferase</keyword>
<dbReference type="PANTHER" id="PTHR21461">
    <property type="entry name" value="GLYCOSYLTRANSFERASE FAMILY 92 PROTEIN"/>
    <property type="match status" value="1"/>
</dbReference>
<evidence type="ECO:0000256" key="1">
    <source>
        <dbReference type="ARBA" id="ARBA00004167"/>
    </source>
</evidence>